<accession>A0A931BJU7</accession>
<evidence type="ECO:0000313" key="2">
    <source>
        <dbReference type="EMBL" id="MBF9140800.1"/>
    </source>
</evidence>
<keyword evidence="1" id="KW-0812">Transmembrane</keyword>
<keyword evidence="1" id="KW-1133">Transmembrane helix</keyword>
<keyword evidence="1" id="KW-0472">Membrane</keyword>
<dbReference type="Proteomes" id="UP000645610">
    <property type="component" value="Unassembled WGS sequence"/>
</dbReference>
<comment type="caution">
    <text evidence="2">The sequence shown here is derived from an EMBL/GenBank/DDBJ whole genome shotgun (WGS) entry which is preliminary data.</text>
</comment>
<name>A0A931BJU7_9BACT</name>
<feature type="transmembrane region" description="Helical" evidence="1">
    <location>
        <begin position="49"/>
        <end position="67"/>
    </location>
</feature>
<proteinExistence type="predicted"/>
<evidence type="ECO:0000313" key="3">
    <source>
        <dbReference type="Proteomes" id="UP000645610"/>
    </source>
</evidence>
<sequence length="200" mass="21874">MIGLLYWFFILLIMAVVAAVLLMQYVVVPGLFLRLFFRSTWVPRELKEVVGWTLGVLALLLAGAFGWRGHRREHAQQEAETERHQPPIQLMAQEPGIQPFRLGRGRIEEASYDAAPRLVVSGDLSVEGRLRARFAASPGFATPNETNTVTVSTEAGDATQATGRSVYDPGSRMVSGSFRCVLPSGKALSVSFPPTYVAGP</sequence>
<dbReference type="EMBL" id="JADQDP010000001">
    <property type="protein sequence ID" value="MBF9140800.1"/>
    <property type="molecule type" value="Genomic_DNA"/>
</dbReference>
<organism evidence="2 3">
    <name type="scientific">Hymenobacter properus</name>
    <dbReference type="NCBI Taxonomy" id="2791026"/>
    <lineage>
        <taxon>Bacteria</taxon>
        <taxon>Pseudomonadati</taxon>
        <taxon>Bacteroidota</taxon>
        <taxon>Cytophagia</taxon>
        <taxon>Cytophagales</taxon>
        <taxon>Hymenobacteraceae</taxon>
        <taxon>Hymenobacter</taxon>
    </lineage>
</organism>
<evidence type="ECO:0000256" key="1">
    <source>
        <dbReference type="SAM" id="Phobius"/>
    </source>
</evidence>
<dbReference type="RefSeq" id="WP_196285136.1">
    <property type="nucleotide sequence ID" value="NZ_JADQDP010000001.1"/>
</dbReference>
<protein>
    <submittedName>
        <fullName evidence="2">Uncharacterized protein</fullName>
    </submittedName>
</protein>
<keyword evidence="3" id="KW-1185">Reference proteome</keyword>
<dbReference type="AlphaFoldDB" id="A0A931BJU7"/>
<feature type="transmembrane region" description="Helical" evidence="1">
    <location>
        <begin position="6"/>
        <end position="37"/>
    </location>
</feature>
<gene>
    <name evidence="2" type="ORF">I2I01_04095</name>
</gene>
<reference evidence="2 3" key="1">
    <citation type="submission" date="2020-11" db="EMBL/GenBank/DDBJ databases">
        <authorList>
            <person name="Kim M.K."/>
        </authorList>
    </citation>
    <scope>NUCLEOTIDE SEQUENCE [LARGE SCALE GENOMIC DNA]</scope>
    <source>
        <strain evidence="2 3">BT439</strain>
    </source>
</reference>